<evidence type="ECO:0000256" key="5">
    <source>
        <dbReference type="PROSITE-ProRule" id="PRU01240"/>
    </source>
</evidence>
<comment type="caution">
    <text evidence="7">The sequence shown here is derived from an EMBL/GenBank/DDBJ whole genome shotgun (WGS) entry which is preliminary data.</text>
</comment>
<keyword evidence="8" id="KW-1185">Reference proteome</keyword>
<dbReference type="InterPro" id="IPR050131">
    <property type="entry name" value="Peptidase_S8_subtilisin-like"/>
</dbReference>
<dbReference type="Gene3D" id="3.40.50.200">
    <property type="entry name" value="Peptidase S8/S53 domain"/>
    <property type="match status" value="1"/>
</dbReference>
<dbReference type="AlphaFoldDB" id="A0A8J2Y7M3"/>
<dbReference type="RefSeq" id="WP_188438760.1">
    <property type="nucleotide sequence ID" value="NZ_BMGK01000001.1"/>
</dbReference>
<evidence type="ECO:0000256" key="4">
    <source>
        <dbReference type="ARBA" id="ARBA00022825"/>
    </source>
</evidence>
<dbReference type="Proteomes" id="UP000652231">
    <property type="component" value="Unassembled WGS sequence"/>
</dbReference>
<evidence type="ECO:0000256" key="2">
    <source>
        <dbReference type="ARBA" id="ARBA00022670"/>
    </source>
</evidence>
<feature type="active site" description="Charge relay system" evidence="5">
    <location>
        <position position="197"/>
    </location>
</feature>
<reference evidence="7" key="1">
    <citation type="journal article" date="2014" name="Int. J. Syst. Evol. Microbiol.">
        <title>Complete genome sequence of Corynebacterium casei LMG S-19264T (=DSM 44701T), isolated from a smear-ripened cheese.</title>
        <authorList>
            <consortium name="US DOE Joint Genome Institute (JGI-PGF)"/>
            <person name="Walter F."/>
            <person name="Albersmeier A."/>
            <person name="Kalinowski J."/>
            <person name="Ruckert C."/>
        </authorList>
    </citation>
    <scope>NUCLEOTIDE SEQUENCE</scope>
    <source>
        <strain evidence="7">CGMCC 1.12924</strain>
    </source>
</reference>
<feature type="active site" description="Charge relay system" evidence="5">
    <location>
        <position position="165"/>
    </location>
</feature>
<protein>
    <recommendedName>
        <fullName evidence="6">Peptidase S8/S53 domain-containing protein</fullName>
    </recommendedName>
</protein>
<feature type="active site" description="Charge relay system" evidence="5">
    <location>
        <position position="387"/>
    </location>
</feature>
<keyword evidence="2 5" id="KW-0645">Protease</keyword>
<keyword evidence="4 5" id="KW-0720">Serine protease</keyword>
<reference evidence="7" key="2">
    <citation type="submission" date="2020-09" db="EMBL/GenBank/DDBJ databases">
        <authorList>
            <person name="Sun Q."/>
            <person name="Zhou Y."/>
        </authorList>
    </citation>
    <scope>NUCLEOTIDE SEQUENCE</scope>
    <source>
        <strain evidence="7">CGMCC 1.12924</strain>
    </source>
</reference>
<dbReference type="InterPro" id="IPR000209">
    <property type="entry name" value="Peptidase_S8/S53_dom"/>
</dbReference>
<dbReference type="SUPFAM" id="SSF52743">
    <property type="entry name" value="Subtilisin-like"/>
    <property type="match status" value="1"/>
</dbReference>
<organism evidence="7 8">
    <name type="scientific">Planktosalinus lacus</name>
    <dbReference type="NCBI Taxonomy" id="1526573"/>
    <lineage>
        <taxon>Bacteria</taxon>
        <taxon>Pseudomonadati</taxon>
        <taxon>Bacteroidota</taxon>
        <taxon>Flavobacteriia</taxon>
        <taxon>Flavobacteriales</taxon>
        <taxon>Flavobacteriaceae</taxon>
        <taxon>Planktosalinus</taxon>
    </lineage>
</organism>
<gene>
    <name evidence="7" type="ORF">GCM10011312_03010</name>
</gene>
<dbReference type="GO" id="GO:0006508">
    <property type="term" value="P:proteolysis"/>
    <property type="evidence" value="ECO:0007669"/>
    <property type="project" value="UniProtKB-KW"/>
</dbReference>
<feature type="domain" description="Peptidase S8/S53" evidence="6">
    <location>
        <begin position="158"/>
        <end position="420"/>
    </location>
</feature>
<dbReference type="InterPro" id="IPR036852">
    <property type="entry name" value="Peptidase_S8/S53_dom_sf"/>
</dbReference>
<dbReference type="PANTHER" id="PTHR43806">
    <property type="entry name" value="PEPTIDASE S8"/>
    <property type="match status" value="1"/>
</dbReference>
<proteinExistence type="inferred from homology"/>
<dbReference type="GO" id="GO:0004252">
    <property type="term" value="F:serine-type endopeptidase activity"/>
    <property type="evidence" value="ECO:0007669"/>
    <property type="project" value="UniProtKB-UniRule"/>
</dbReference>
<evidence type="ECO:0000313" key="7">
    <source>
        <dbReference type="EMBL" id="GGD82069.1"/>
    </source>
</evidence>
<evidence type="ECO:0000256" key="1">
    <source>
        <dbReference type="ARBA" id="ARBA00011073"/>
    </source>
</evidence>
<dbReference type="PANTHER" id="PTHR43806:SF11">
    <property type="entry name" value="CEREVISIN-RELATED"/>
    <property type="match status" value="1"/>
</dbReference>
<comment type="similarity">
    <text evidence="1 5">Belongs to the peptidase S8 family.</text>
</comment>
<dbReference type="Pfam" id="PF00082">
    <property type="entry name" value="Peptidase_S8"/>
    <property type="match status" value="1"/>
</dbReference>
<dbReference type="EMBL" id="BMGK01000001">
    <property type="protein sequence ID" value="GGD82069.1"/>
    <property type="molecule type" value="Genomic_DNA"/>
</dbReference>
<name>A0A8J2Y7M3_9FLAO</name>
<sequence>MRKLAFCIVLLLPFVYIYSQDLDYYYVEFKEGDVPQNIQKTVNTDQTLTLSMDNSNLAAAFNQKPIYTFKRAFLYNLNPVLDRIYLVGITTGVTLHELTNRVEIERLEQVFFNEQLTANVEQFTILPNDYDDIITGGRNTALDLIRAPLAWTITRGEGQVMGWSDAKIYDHEDLSGKVIYELNIPPYSQQGDLQFTHGAATAGMAAAHTNNNIGIASVAPDATIASSPDIGLDNIEALIETFPEIRVINASWGGCSSMPSPSQAMKYQDFLDQGYLVVAVAGNDTCTEGTLFYPASYDATLAVTTVGHRVAPTYSHNIVDGTGTIPGWFRSWKDVYRFRPDIEGNMSGHNLRANIDVTAPGHLLVGLNLDISTNPFGSGYNIKTATSPTAPLVTGIAALVFAANPNLTAQQAKDIIINTTDEIYHIPWNEPFIGQLGSGRVNAYRAVLTAKCMDDPNYIGELDLMVRNSMVDYGYEPDINTEEVFWNSQEMWVRHNSGESYIDVHQNPEYDPIEPNYVNVRVTNRSCITSSGNDTLELYWAKSHAAPSIWPDLWDGSMSMNGVTLGGQIATVSIPELTPGKEAILEIPWLVPNPDDFQNIGIQPWHFCLVARIVSNDDPMTTVETSNLPQNVMNNNNIAWKNMNIIDVVPNTPGVGSITGVGNFSNQSKSYKLVLKADENESGSPIYEEAEVGIELDDVLFDAWERGGRQGTGFLVTSNAKKLIATDDNLTLDNLQFLANEFGTAYLTFNFLTKKLTNKRLFTYHVIQKDYGTNEMVGGVTYEIRKQPRDAFIAQAGDDEEIDRSDSITLQAADINEDAIYNWYDVDGNLIYTGTSITVSPQFTQQYKLEVISNLDGLKDYDELQVTVNPYKIESLVPNPATTTVTVNYIADEATSAYLMVLHQNSGNTSNYIIDTEENSHTIDLSGFASGLYSIILVCDGEIQGSKNLSKQ</sequence>
<evidence type="ECO:0000259" key="6">
    <source>
        <dbReference type="Pfam" id="PF00082"/>
    </source>
</evidence>
<dbReference type="PROSITE" id="PS51892">
    <property type="entry name" value="SUBTILASE"/>
    <property type="match status" value="1"/>
</dbReference>
<accession>A0A8J2Y7M3</accession>
<evidence type="ECO:0000256" key="3">
    <source>
        <dbReference type="ARBA" id="ARBA00022801"/>
    </source>
</evidence>
<keyword evidence="3 5" id="KW-0378">Hydrolase</keyword>
<evidence type="ECO:0000313" key="8">
    <source>
        <dbReference type="Proteomes" id="UP000652231"/>
    </source>
</evidence>